<gene>
    <name evidence="1" type="ORF">AWY79_17675</name>
</gene>
<organism evidence="1 2">
    <name type="scientific">Pseudodesulfovibrio indicus</name>
    <dbReference type="NCBI Taxonomy" id="1716143"/>
    <lineage>
        <taxon>Bacteria</taxon>
        <taxon>Pseudomonadati</taxon>
        <taxon>Thermodesulfobacteriota</taxon>
        <taxon>Desulfovibrionia</taxon>
        <taxon>Desulfovibrionales</taxon>
        <taxon>Desulfovibrionaceae</taxon>
    </lineage>
</organism>
<dbReference type="EMBL" id="CP014206">
    <property type="protein sequence ID" value="AMK12804.1"/>
    <property type="molecule type" value="Genomic_DNA"/>
</dbReference>
<dbReference type="Proteomes" id="UP000055611">
    <property type="component" value="Chromosome"/>
</dbReference>
<accession>A0ABM5YZ70</accession>
<protein>
    <submittedName>
        <fullName evidence="1">Uncharacterized protein</fullName>
    </submittedName>
</protein>
<evidence type="ECO:0000313" key="1">
    <source>
        <dbReference type="EMBL" id="AMK12804.1"/>
    </source>
</evidence>
<name>A0ABM5YZ70_9BACT</name>
<sequence length="132" mass="15614">MDIIKSGAEFDMNIFSLTRSGEARLIKIDDYIIRYCKLASAICEKYIFFVEDEFQELIPFIMECTESARDVITDYEYHLQGFDTKHGDWHRKIPTVFYRTQDLIAKAKKVLDWPIDTTKESDVKLHIPLKKR</sequence>
<proteinExistence type="predicted"/>
<evidence type="ECO:0000313" key="2">
    <source>
        <dbReference type="Proteomes" id="UP000055611"/>
    </source>
</evidence>
<keyword evidence="2" id="KW-1185">Reference proteome</keyword>
<reference evidence="1 2" key="1">
    <citation type="journal article" date="2016" name="Front. Microbiol.">
        <title>Genome Sequence of the Piezophilic, Mesophilic Sulfate-Reducing Bacterium Desulfovibrio indicus J2T.</title>
        <authorList>
            <person name="Cao J."/>
            <person name="Maignien L."/>
            <person name="Shao Z."/>
            <person name="Alain K."/>
            <person name="Jebbar M."/>
        </authorList>
    </citation>
    <scope>NUCLEOTIDE SEQUENCE [LARGE SCALE GENOMIC DNA]</scope>
    <source>
        <strain evidence="1 2">J2</strain>
    </source>
</reference>